<feature type="transmembrane region" description="Helical" evidence="1">
    <location>
        <begin position="45"/>
        <end position="64"/>
    </location>
</feature>
<accession>A0AAW5R549</accession>
<name>A0AAW5R549_9HYPH</name>
<protein>
    <submittedName>
        <fullName evidence="2">DUF2189 domain-containing protein</fullName>
    </submittedName>
</protein>
<dbReference type="RefSeq" id="WP_261617588.1">
    <property type="nucleotide sequence ID" value="NZ_JALIDZ010000009.1"/>
</dbReference>
<organism evidence="2 3">
    <name type="scientific">Microbaculum marinisediminis</name>
    <dbReference type="NCBI Taxonomy" id="2931392"/>
    <lineage>
        <taxon>Bacteria</taxon>
        <taxon>Pseudomonadati</taxon>
        <taxon>Pseudomonadota</taxon>
        <taxon>Alphaproteobacteria</taxon>
        <taxon>Hyphomicrobiales</taxon>
        <taxon>Tepidamorphaceae</taxon>
        <taxon>Microbaculum</taxon>
    </lineage>
</organism>
<comment type="caution">
    <text evidence="2">The sequence shown here is derived from an EMBL/GenBank/DDBJ whole genome shotgun (WGS) entry which is preliminary data.</text>
</comment>
<keyword evidence="1" id="KW-0472">Membrane</keyword>
<evidence type="ECO:0000313" key="2">
    <source>
        <dbReference type="EMBL" id="MCT8973816.1"/>
    </source>
</evidence>
<feature type="transmembrane region" description="Helical" evidence="1">
    <location>
        <begin position="169"/>
        <end position="194"/>
    </location>
</feature>
<keyword evidence="1" id="KW-0812">Transmembrane</keyword>
<dbReference type="Pfam" id="PF09955">
    <property type="entry name" value="DUF2189"/>
    <property type="match status" value="1"/>
</dbReference>
<dbReference type="InterPro" id="IPR018692">
    <property type="entry name" value="DUF2189"/>
</dbReference>
<keyword evidence="1" id="KW-1133">Transmembrane helix</keyword>
<sequence>MAAEPAEAGDVATARKAVPTINTITLADVGASLGDGLRDLQRAPACGIAIGAFYAVGGMVIYLLTSWAGLFYLTYPMAAGFALLGPFAAIALYEVSRRLETGEPRSLGRVFGVVTGAGGRSLGWMPMLNLFVFFIWIDVAAAIYLGFFGLRRFDLVSLVTEALTTPHGLLFLVIGNAIGAVFAVLVFTTTVVGYPLLLDRDTDFVTAIVTSWKAVRANPLPMLSYGMIVGVLTFLAILPALLGLIIVLPVLGHATWHLYRRVVSWPEP</sequence>
<feature type="transmembrane region" description="Helical" evidence="1">
    <location>
        <begin position="70"/>
        <end position="95"/>
    </location>
</feature>
<gene>
    <name evidence="2" type="ORF">MUB46_18275</name>
</gene>
<evidence type="ECO:0000313" key="3">
    <source>
        <dbReference type="Proteomes" id="UP001320898"/>
    </source>
</evidence>
<reference evidence="2 3" key="1">
    <citation type="submission" date="2022-04" db="EMBL/GenBank/DDBJ databases">
        <authorList>
            <person name="Ye Y.-Q."/>
            <person name="Du Z.-J."/>
        </authorList>
    </citation>
    <scope>NUCLEOTIDE SEQUENCE [LARGE SCALE GENOMIC DNA]</scope>
    <source>
        <strain evidence="2 3">A6E488</strain>
    </source>
</reference>
<dbReference type="EMBL" id="JALIDZ010000009">
    <property type="protein sequence ID" value="MCT8973816.1"/>
    <property type="molecule type" value="Genomic_DNA"/>
</dbReference>
<dbReference type="AlphaFoldDB" id="A0AAW5R549"/>
<feature type="transmembrane region" description="Helical" evidence="1">
    <location>
        <begin position="130"/>
        <end position="148"/>
    </location>
</feature>
<dbReference type="Proteomes" id="UP001320898">
    <property type="component" value="Unassembled WGS sequence"/>
</dbReference>
<keyword evidence="3" id="KW-1185">Reference proteome</keyword>
<proteinExistence type="predicted"/>
<evidence type="ECO:0000256" key="1">
    <source>
        <dbReference type="SAM" id="Phobius"/>
    </source>
</evidence>
<feature type="transmembrane region" description="Helical" evidence="1">
    <location>
        <begin position="225"/>
        <end position="251"/>
    </location>
</feature>